<name>A0A9N8YMK4_9GLOM</name>
<dbReference type="AlphaFoldDB" id="A0A9N8YMK4"/>
<dbReference type="SUPFAM" id="SSF52949">
    <property type="entry name" value="Macro domain-like"/>
    <property type="match status" value="1"/>
</dbReference>
<keyword evidence="2" id="KW-0479">Metal-binding</keyword>
<dbReference type="InterPro" id="IPR043472">
    <property type="entry name" value="Macro_dom-like"/>
</dbReference>
<dbReference type="InterPro" id="IPR036265">
    <property type="entry name" value="HIT-like_sf"/>
</dbReference>
<dbReference type="InterPro" id="IPR011146">
    <property type="entry name" value="HIT-like"/>
</dbReference>
<comment type="caution">
    <text evidence="7">Lacks conserved residue(s) required for the propagation of feature annotation.</text>
</comment>
<dbReference type="OrthoDB" id="3512845at2759"/>
<accession>A0A9N8YMK4</accession>
<evidence type="ECO:0000256" key="1">
    <source>
        <dbReference type="ARBA" id="ARBA00004123"/>
    </source>
</evidence>
<proteinExistence type="predicted"/>
<feature type="domain" description="HIT" evidence="9">
    <location>
        <begin position="241"/>
        <end position="348"/>
    </location>
</feature>
<evidence type="ECO:0000256" key="8">
    <source>
        <dbReference type="SAM" id="MobiDB-lite"/>
    </source>
</evidence>
<dbReference type="GO" id="GO:0046872">
    <property type="term" value="F:metal ion binding"/>
    <property type="evidence" value="ECO:0007669"/>
    <property type="project" value="UniProtKB-KW"/>
</dbReference>
<dbReference type="EMBL" id="CAJVPL010000056">
    <property type="protein sequence ID" value="CAG8439394.1"/>
    <property type="molecule type" value="Genomic_DNA"/>
</dbReference>
<dbReference type="Gene3D" id="3.30.428.10">
    <property type="entry name" value="HIT-like"/>
    <property type="match status" value="1"/>
</dbReference>
<evidence type="ECO:0000256" key="6">
    <source>
        <dbReference type="ARBA" id="ARBA00023242"/>
    </source>
</evidence>
<evidence type="ECO:0000256" key="5">
    <source>
        <dbReference type="ARBA" id="ARBA00023125"/>
    </source>
</evidence>
<dbReference type="GO" id="GO:0000012">
    <property type="term" value="P:single strand break repair"/>
    <property type="evidence" value="ECO:0007669"/>
    <property type="project" value="TreeGrafter"/>
</dbReference>
<evidence type="ECO:0000256" key="3">
    <source>
        <dbReference type="ARBA" id="ARBA00022801"/>
    </source>
</evidence>
<gene>
    <name evidence="10" type="ORF">AGERDE_LOCUS936</name>
</gene>
<keyword evidence="11" id="KW-1185">Reference proteome</keyword>
<dbReference type="GO" id="GO:0003697">
    <property type="term" value="F:single-stranded DNA binding"/>
    <property type="evidence" value="ECO:0007669"/>
    <property type="project" value="TreeGrafter"/>
</dbReference>
<organism evidence="10 11">
    <name type="scientific">Ambispora gerdemannii</name>
    <dbReference type="NCBI Taxonomy" id="144530"/>
    <lineage>
        <taxon>Eukaryota</taxon>
        <taxon>Fungi</taxon>
        <taxon>Fungi incertae sedis</taxon>
        <taxon>Mucoromycota</taxon>
        <taxon>Glomeromycotina</taxon>
        <taxon>Glomeromycetes</taxon>
        <taxon>Archaeosporales</taxon>
        <taxon>Ambisporaceae</taxon>
        <taxon>Ambispora</taxon>
    </lineage>
</organism>
<dbReference type="PANTHER" id="PTHR12486">
    <property type="entry name" value="APRATAXIN-RELATED"/>
    <property type="match status" value="1"/>
</dbReference>
<evidence type="ECO:0000256" key="4">
    <source>
        <dbReference type="ARBA" id="ARBA00022833"/>
    </source>
</evidence>
<comment type="caution">
    <text evidence="10">The sequence shown here is derived from an EMBL/GenBank/DDBJ whole genome shotgun (WGS) entry which is preliminary data.</text>
</comment>
<dbReference type="GO" id="GO:1990165">
    <property type="term" value="F:single-strand break-containing DNA binding"/>
    <property type="evidence" value="ECO:0007669"/>
    <property type="project" value="TreeGrafter"/>
</dbReference>
<keyword evidence="5" id="KW-0238">DNA-binding</keyword>
<sequence>MHSFFSSDNKNQRRKLNKENIVRLVFPSLSTGLGKVPIGEAVPVACNVIKEFLSKHKFNEHNNDDIGSVELILYDPDPNVLKAYETQLSQDIKETRLRLVNELFTDKMSFISGLESRKILEAIGPVLASEIKKAYSKPGIIIYVVSPNVSSTQSNPVIISESKKLLSDAYRSMFDAFLCIIRGEKYTPKGQEEKSKTESKEKPKSAFDVLMQGSRDSSSSTSKSSFGKKANKGFHWQNALLGYLENPEKYPDNEVYFYDNEFVIIWDKFPKAKKHFLVMPRRRINFIDELTSDDLQLIQTMKEKGEWVIERIKQEDPKLRFRMGFHTVPSMKQLHMHVISQDFISPTLKNKKHWNSFTTEFFKDPDEISKTLQENGKIHFDKDFYEELLKAPMKCHLCKKKMNTVPELREHLLKHWNNE</sequence>
<reference evidence="10" key="1">
    <citation type="submission" date="2021-06" db="EMBL/GenBank/DDBJ databases">
        <authorList>
            <person name="Kallberg Y."/>
            <person name="Tangrot J."/>
            <person name="Rosling A."/>
        </authorList>
    </citation>
    <scope>NUCLEOTIDE SEQUENCE</scope>
    <source>
        <strain evidence="10">MT106</strain>
    </source>
</reference>
<feature type="compositionally biased region" description="Low complexity" evidence="8">
    <location>
        <begin position="214"/>
        <end position="225"/>
    </location>
</feature>
<evidence type="ECO:0000259" key="9">
    <source>
        <dbReference type="PROSITE" id="PS51084"/>
    </source>
</evidence>
<evidence type="ECO:0000313" key="10">
    <source>
        <dbReference type="EMBL" id="CAG8439394.1"/>
    </source>
</evidence>
<evidence type="ECO:0000256" key="2">
    <source>
        <dbReference type="ARBA" id="ARBA00022723"/>
    </source>
</evidence>
<dbReference type="InterPro" id="IPR013087">
    <property type="entry name" value="Znf_C2H2_type"/>
</dbReference>
<dbReference type="Pfam" id="PF16278">
    <property type="entry name" value="zf-C2HE"/>
    <property type="match status" value="1"/>
</dbReference>
<keyword evidence="4" id="KW-0862">Zinc</keyword>
<dbReference type="GO" id="GO:0030983">
    <property type="term" value="F:mismatched DNA binding"/>
    <property type="evidence" value="ECO:0007669"/>
    <property type="project" value="TreeGrafter"/>
</dbReference>
<dbReference type="Pfam" id="PF11969">
    <property type="entry name" value="DcpS_C"/>
    <property type="match status" value="1"/>
</dbReference>
<dbReference type="PROSITE" id="PS00028">
    <property type="entry name" value="ZINC_FINGER_C2H2_1"/>
    <property type="match status" value="1"/>
</dbReference>
<feature type="region of interest" description="Disordered" evidence="8">
    <location>
        <begin position="189"/>
        <end position="228"/>
    </location>
</feature>
<comment type="subcellular location">
    <subcellularLocation>
        <location evidence="1">Nucleus</location>
    </subcellularLocation>
</comment>
<keyword evidence="3" id="KW-0378">Hydrolase</keyword>
<dbReference type="PROSITE" id="PS51084">
    <property type="entry name" value="HIT_2"/>
    <property type="match status" value="1"/>
</dbReference>
<evidence type="ECO:0000313" key="11">
    <source>
        <dbReference type="Proteomes" id="UP000789831"/>
    </source>
</evidence>
<feature type="compositionally biased region" description="Basic and acidic residues" evidence="8">
    <location>
        <begin position="189"/>
        <end position="205"/>
    </location>
</feature>
<dbReference type="SUPFAM" id="SSF54197">
    <property type="entry name" value="HIT-like"/>
    <property type="match status" value="1"/>
</dbReference>
<dbReference type="GO" id="GO:0003725">
    <property type="term" value="F:double-stranded RNA binding"/>
    <property type="evidence" value="ECO:0007669"/>
    <property type="project" value="TreeGrafter"/>
</dbReference>
<dbReference type="FunFam" id="3.30.428.10:FF:000004">
    <property type="entry name" value="aprataxin isoform X2"/>
    <property type="match status" value="1"/>
</dbReference>
<dbReference type="PANTHER" id="PTHR12486:SF4">
    <property type="entry name" value="APRATAXIN"/>
    <property type="match status" value="1"/>
</dbReference>
<dbReference type="GO" id="GO:0005634">
    <property type="term" value="C:nucleus"/>
    <property type="evidence" value="ECO:0007669"/>
    <property type="project" value="UniProtKB-SubCell"/>
</dbReference>
<keyword evidence="6" id="KW-0539">Nucleus</keyword>
<dbReference type="InterPro" id="IPR032566">
    <property type="entry name" value="Znf-C2HE"/>
</dbReference>
<protein>
    <submittedName>
        <fullName evidence="10">1787_t:CDS:1</fullName>
    </submittedName>
</protein>
<dbReference type="Gene3D" id="3.40.220.10">
    <property type="entry name" value="Leucine Aminopeptidase, subunit E, domain 1"/>
    <property type="match status" value="1"/>
</dbReference>
<dbReference type="GO" id="GO:0033699">
    <property type="term" value="F:DNA 5'-adenosine monophosphate hydrolase activity"/>
    <property type="evidence" value="ECO:0007669"/>
    <property type="project" value="TreeGrafter"/>
</dbReference>
<dbReference type="Proteomes" id="UP000789831">
    <property type="component" value="Unassembled WGS sequence"/>
</dbReference>
<evidence type="ECO:0000256" key="7">
    <source>
        <dbReference type="PROSITE-ProRule" id="PRU00464"/>
    </source>
</evidence>